<sequence>MASEHERVARGLAWTALLVLCTCFAVGLCRPHKPYGSRAYVRASQHLQMVQREARCRVPQPRTICVPDIYPNESKRYVPHCTVVHRCGPDTGCCATEDEHCQPRAIQVVERTFLVLELEASGEQQTKVESLAFENHTECECRAKYDHIR</sequence>
<feature type="signal peptide" evidence="2">
    <location>
        <begin position="1"/>
        <end position="29"/>
    </location>
</feature>
<evidence type="ECO:0000259" key="3">
    <source>
        <dbReference type="PROSITE" id="PS50278"/>
    </source>
</evidence>
<organism evidence="4 5">
    <name type="scientific">Amblyomma americanum</name>
    <name type="common">Lone star tick</name>
    <dbReference type="NCBI Taxonomy" id="6943"/>
    <lineage>
        <taxon>Eukaryota</taxon>
        <taxon>Metazoa</taxon>
        <taxon>Ecdysozoa</taxon>
        <taxon>Arthropoda</taxon>
        <taxon>Chelicerata</taxon>
        <taxon>Arachnida</taxon>
        <taxon>Acari</taxon>
        <taxon>Parasitiformes</taxon>
        <taxon>Ixodida</taxon>
        <taxon>Ixodoidea</taxon>
        <taxon>Ixodidae</taxon>
        <taxon>Amblyomminae</taxon>
        <taxon>Amblyomma</taxon>
    </lineage>
</organism>
<keyword evidence="2" id="KW-0732">Signal</keyword>
<dbReference type="SMART" id="SM00141">
    <property type="entry name" value="PDGF"/>
    <property type="match status" value="1"/>
</dbReference>
<dbReference type="Pfam" id="PF00341">
    <property type="entry name" value="PDGF"/>
    <property type="match status" value="1"/>
</dbReference>
<dbReference type="GO" id="GO:0016020">
    <property type="term" value="C:membrane"/>
    <property type="evidence" value="ECO:0007669"/>
    <property type="project" value="InterPro"/>
</dbReference>
<comment type="similarity">
    <text evidence="1">Belongs to the PDGF/VEGF growth factor family.</text>
</comment>
<accession>A0AAQ4DSP5</accession>
<evidence type="ECO:0000313" key="4">
    <source>
        <dbReference type="EMBL" id="KAK8765485.1"/>
    </source>
</evidence>
<dbReference type="AlphaFoldDB" id="A0AAQ4DSP5"/>
<proteinExistence type="inferred from homology"/>
<dbReference type="EMBL" id="JARKHS020027288">
    <property type="protein sequence ID" value="KAK8765485.1"/>
    <property type="molecule type" value="Genomic_DNA"/>
</dbReference>
<keyword evidence="1" id="KW-0339">Growth factor</keyword>
<dbReference type="PANTHER" id="PTHR21719:SF1">
    <property type="entry name" value="FI06402P-RELATED"/>
    <property type="match status" value="1"/>
</dbReference>
<dbReference type="InterPro" id="IPR029034">
    <property type="entry name" value="Cystine-knot_cytokine"/>
</dbReference>
<dbReference type="Proteomes" id="UP001321473">
    <property type="component" value="Unassembled WGS sequence"/>
</dbReference>
<dbReference type="PANTHER" id="PTHR21719">
    <property type="entry name" value="FI06402P-RELATED"/>
    <property type="match status" value="1"/>
</dbReference>
<dbReference type="InterPro" id="IPR000072">
    <property type="entry name" value="PDGF/VEGF_dom"/>
</dbReference>
<protein>
    <recommendedName>
        <fullName evidence="3">Platelet-derived growth factor (PDGF) family profile domain-containing protein</fullName>
    </recommendedName>
</protein>
<feature type="domain" description="Platelet-derived growth factor (PDGF) family profile" evidence="3">
    <location>
        <begin position="42"/>
        <end position="146"/>
    </location>
</feature>
<evidence type="ECO:0000256" key="2">
    <source>
        <dbReference type="SAM" id="SignalP"/>
    </source>
</evidence>
<evidence type="ECO:0000256" key="1">
    <source>
        <dbReference type="RuleBase" id="RU003818"/>
    </source>
</evidence>
<dbReference type="GO" id="GO:0008083">
    <property type="term" value="F:growth factor activity"/>
    <property type="evidence" value="ECO:0007669"/>
    <property type="project" value="UniProtKB-KW"/>
</dbReference>
<reference evidence="4 5" key="1">
    <citation type="journal article" date="2023" name="Arcadia Sci">
        <title>De novo assembly of a long-read Amblyomma americanum tick genome.</title>
        <authorList>
            <person name="Chou S."/>
            <person name="Poskanzer K.E."/>
            <person name="Rollins M."/>
            <person name="Thuy-Boun P.S."/>
        </authorList>
    </citation>
    <scope>NUCLEOTIDE SEQUENCE [LARGE SCALE GENOMIC DNA]</scope>
    <source>
        <strain evidence="4">F_SG_1</strain>
        <tissue evidence="4">Salivary glands</tissue>
    </source>
</reference>
<feature type="chain" id="PRO_5042942573" description="Platelet-derived growth factor (PDGF) family profile domain-containing protein" evidence="2">
    <location>
        <begin position="30"/>
        <end position="149"/>
    </location>
</feature>
<gene>
    <name evidence="4" type="ORF">V5799_031906</name>
</gene>
<evidence type="ECO:0000313" key="5">
    <source>
        <dbReference type="Proteomes" id="UP001321473"/>
    </source>
</evidence>
<dbReference type="Gene3D" id="2.10.90.10">
    <property type="entry name" value="Cystine-knot cytokines"/>
    <property type="match status" value="1"/>
</dbReference>
<dbReference type="PROSITE" id="PS50278">
    <property type="entry name" value="PDGF_2"/>
    <property type="match status" value="1"/>
</dbReference>
<name>A0AAQ4DSP5_AMBAM</name>
<dbReference type="SUPFAM" id="SSF57501">
    <property type="entry name" value="Cystine-knot cytokines"/>
    <property type="match status" value="1"/>
</dbReference>
<keyword evidence="5" id="KW-1185">Reference proteome</keyword>
<dbReference type="GO" id="GO:0035099">
    <property type="term" value="P:hemocyte migration"/>
    <property type="evidence" value="ECO:0007669"/>
    <property type="project" value="TreeGrafter"/>
</dbReference>
<comment type="caution">
    <text evidence="4">The sequence shown here is derived from an EMBL/GenBank/DDBJ whole genome shotgun (WGS) entry which is preliminary data.</text>
</comment>